<gene>
    <name evidence="4" type="ORF">CP969_21260</name>
</gene>
<keyword evidence="5" id="KW-1185">Reference proteome</keyword>
<evidence type="ECO:0000256" key="2">
    <source>
        <dbReference type="SAM" id="Phobius"/>
    </source>
</evidence>
<feature type="region of interest" description="Disordered" evidence="1">
    <location>
        <begin position="1"/>
        <end position="31"/>
    </location>
</feature>
<organism evidence="4 5">
    <name type="scientific">Streptomyces viridosporus T7A</name>
    <dbReference type="NCBI Taxonomy" id="665577"/>
    <lineage>
        <taxon>Bacteria</taxon>
        <taxon>Bacillati</taxon>
        <taxon>Actinomycetota</taxon>
        <taxon>Actinomycetes</taxon>
        <taxon>Kitasatosporales</taxon>
        <taxon>Streptomycetaceae</taxon>
        <taxon>Streptomyces</taxon>
    </lineage>
</organism>
<feature type="transmembrane region" description="Helical" evidence="2">
    <location>
        <begin position="78"/>
        <end position="95"/>
    </location>
</feature>
<feature type="transmembrane region" description="Helical" evidence="2">
    <location>
        <begin position="364"/>
        <end position="383"/>
    </location>
</feature>
<dbReference type="Pfam" id="PF10756">
    <property type="entry name" value="bPH_6"/>
    <property type="match status" value="1"/>
</dbReference>
<evidence type="ECO:0000313" key="5">
    <source>
        <dbReference type="Proteomes" id="UP000327143"/>
    </source>
</evidence>
<name>A0ABX6AP63_STRVD</name>
<reference evidence="4 5" key="1">
    <citation type="submission" date="2017-09" db="EMBL/GenBank/DDBJ databases">
        <authorList>
            <person name="Lee N."/>
            <person name="Cho B.-K."/>
        </authorList>
    </citation>
    <scope>NUCLEOTIDE SEQUENCE [LARGE SCALE GENOMIC DNA]</scope>
    <source>
        <strain evidence="4 5">ATCC 39115</strain>
    </source>
</reference>
<sequence>MRTVSPDCPVGSRQCDGRKTAAPGTSPRPPAVGRMLHMNSAREVICHPQEKGLWWILGGLGAAATVVAVGLWAASGMVAWLVVCLLSVPTCLTSLNRATARVRADARGLHVRTLLRRWSLPWSDVADLRVRLKYENTPRAPEGRWVVAVLRDGRRRRLPLPVSWTPHDPDFHTALDALRALHRHHGTPESDHLPVISSRTAGRGWAGALALCVLLLAGAGLAGWFVPGTGATERAWKSAVPCTAGTPAEDRSECLTTLAAVIERTEPRRPREESRLYFTGARPMRRLAVSREAAQEFRPGDRVRLTLWRGEVRTVTGERYVWQDHMAGAGEVAVVATGLALGAGYPAARLLIRLRGRRRPDDEVLPSALPFAVPLVVTGLWLLPLSHAYFARPLGPTAALTWAAAGTLVSLALLCWAWRATRVRVPEAAPASGAAGGPSADALDGEVFVRARFLEPTDYNPHSFGTHIVLGGGAPPAVIPHPGPGRYAARPIPVDRLTLRDVRRARGSDGDTVPTGWHVAELDDGGTPVRLAAAPADLARILDRLR</sequence>
<feature type="domain" description="Low molecular weight protein antigen 6 PH" evidence="3">
    <location>
        <begin position="100"/>
        <end position="182"/>
    </location>
</feature>
<feature type="transmembrane region" description="Helical" evidence="2">
    <location>
        <begin position="332"/>
        <end position="352"/>
    </location>
</feature>
<feature type="transmembrane region" description="Helical" evidence="2">
    <location>
        <begin position="399"/>
        <end position="418"/>
    </location>
</feature>
<keyword evidence="2" id="KW-0472">Membrane</keyword>
<evidence type="ECO:0000313" key="4">
    <source>
        <dbReference type="EMBL" id="QEU89370.1"/>
    </source>
</evidence>
<keyword evidence="2" id="KW-0812">Transmembrane</keyword>
<accession>A0ABX6AP63</accession>
<protein>
    <submittedName>
        <fullName evidence="4">PH domain-containing protein</fullName>
    </submittedName>
</protein>
<proteinExistence type="predicted"/>
<feature type="transmembrane region" description="Helical" evidence="2">
    <location>
        <begin position="205"/>
        <end position="226"/>
    </location>
</feature>
<keyword evidence="2" id="KW-1133">Transmembrane helix</keyword>
<evidence type="ECO:0000256" key="1">
    <source>
        <dbReference type="SAM" id="MobiDB-lite"/>
    </source>
</evidence>
<feature type="transmembrane region" description="Helical" evidence="2">
    <location>
        <begin position="52"/>
        <end position="72"/>
    </location>
</feature>
<dbReference type="Proteomes" id="UP000327143">
    <property type="component" value="Chromosome"/>
</dbReference>
<evidence type="ECO:0000259" key="3">
    <source>
        <dbReference type="Pfam" id="PF10756"/>
    </source>
</evidence>
<dbReference type="EMBL" id="CP023700">
    <property type="protein sequence ID" value="QEU89370.1"/>
    <property type="molecule type" value="Genomic_DNA"/>
</dbReference>
<dbReference type="InterPro" id="IPR019692">
    <property type="entry name" value="CFP-6_PH"/>
</dbReference>